<proteinExistence type="predicted"/>
<evidence type="ECO:0000313" key="1">
    <source>
        <dbReference type="EMBL" id="KAJ3559314.1"/>
    </source>
</evidence>
<sequence length="323" mass="36315">MSIEPTSTVRVDVLAGHIGHLTEAQQKAFATFQENLTKAQLYVPSVNGAKASHDDPTLLRFLRARRFDPVKAQKQFADAEAWRVKHGVDTLFSTFSVDEFESSKRFYPRWTGRRDKNGLPVYVFRIGALDGPLQKELNKVPPERRYQRIVVLYEVMTRLVLPLCTFLPHSTSPTPISSVTTIIDLQQVSITHLWNWRKHLQEASTLATANYPETLSTIAVVNSPPFFPTVWSWIKPWFDEGTRNKVYVLGKDPGPTLRTLIDSKDLPKPYGGELDWQYENEPALDDAAKAALGEMPKGPAIFVDGRVVQPPPNPGATQILPEA</sequence>
<protein>
    <submittedName>
        <fullName evidence="1">Uncharacterized protein</fullName>
    </submittedName>
</protein>
<reference evidence="1" key="1">
    <citation type="submission" date="2022-07" db="EMBL/GenBank/DDBJ databases">
        <title>Genome Sequence of Phlebia brevispora.</title>
        <authorList>
            <person name="Buettner E."/>
        </authorList>
    </citation>
    <scope>NUCLEOTIDE SEQUENCE</scope>
    <source>
        <strain evidence="1">MPL23</strain>
    </source>
</reference>
<accession>A0ACC1TE21</accession>
<dbReference type="EMBL" id="JANHOG010000033">
    <property type="protein sequence ID" value="KAJ3559314.1"/>
    <property type="molecule type" value="Genomic_DNA"/>
</dbReference>
<gene>
    <name evidence="1" type="ORF">NM688_g423</name>
</gene>
<evidence type="ECO:0000313" key="2">
    <source>
        <dbReference type="Proteomes" id="UP001148662"/>
    </source>
</evidence>
<organism evidence="1 2">
    <name type="scientific">Phlebia brevispora</name>
    <dbReference type="NCBI Taxonomy" id="194682"/>
    <lineage>
        <taxon>Eukaryota</taxon>
        <taxon>Fungi</taxon>
        <taxon>Dikarya</taxon>
        <taxon>Basidiomycota</taxon>
        <taxon>Agaricomycotina</taxon>
        <taxon>Agaricomycetes</taxon>
        <taxon>Polyporales</taxon>
        <taxon>Meruliaceae</taxon>
        <taxon>Phlebia</taxon>
    </lineage>
</organism>
<name>A0ACC1TE21_9APHY</name>
<dbReference type="Proteomes" id="UP001148662">
    <property type="component" value="Unassembled WGS sequence"/>
</dbReference>
<keyword evidence="2" id="KW-1185">Reference proteome</keyword>
<comment type="caution">
    <text evidence="1">The sequence shown here is derived from an EMBL/GenBank/DDBJ whole genome shotgun (WGS) entry which is preliminary data.</text>
</comment>